<evidence type="ECO:0000259" key="2">
    <source>
        <dbReference type="Pfam" id="PF08281"/>
    </source>
</evidence>
<dbReference type="SUPFAM" id="SSF88659">
    <property type="entry name" value="Sigma3 and sigma4 domains of RNA polymerase sigma factors"/>
    <property type="match status" value="1"/>
</dbReference>
<dbReference type="InterPro" id="IPR013249">
    <property type="entry name" value="RNA_pol_sigma70_r4_t2"/>
</dbReference>
<organism evidence="3 4">
    <name type="scientific">Alistipes intestinihominis</name>
    <dbReference type="NCBI Taxonomy" id="3133172"/>
    <lineage>
        <taxon>Bacteria</taxon>
        <taxon>Pseudomonadati</taxon>
        <taxon>Bacteroidota</taxon>
        <taxon>Bacteroidia</taxon>
        <taxon>Bacteroidales</taxon>
        <taxon>Rikenellaceae</taxon>
        <taxon>Alistipes</taxon>
    </lineage>
</organism>
<dbReference type="Gene3D" id="1.10.10.10">
    <property type="entry name" value="Winged helix-like DNA-binding domain superfamily/Winged helix DNA-binding domain"/>
    <property type="match status" value="1"/>
</dbReference>
<reference evidence="3 4" key="1">
    <citation type="submission" date="2024-03" db="EMBL/GenBank/DDBJ databases">
        <title>Human intestinal bacterial collection.</title>
        <authorList>
            <person name="Pauvert C."/>
            <person name="Hitch T.C.A."/>
            <person name="Clavel T."/>
        </authorList>
    </citation>
    <scope>NUCLEOTIDE SEQUENCE [LARGE SCALE GENOMIC DNA]</scope>
    <source>
        <strain evidence="3 4">CLA-KB-H122</strain>
    </source>
</reference>
<dbReference type="InterPro" id="IPR000792">
    <property type="entry name" value="Tscrpt_reg_LuxR_C"/>
</dbReference>
<feature type="transmembrane region" description="Helical" evidence="1">
    <location>
        <begin position="59"/>
        <end position="78"/>
    </location>
</feature>
<comment type="caution">
    <text evidence="3">The sequence shown here is derived from an EMBL/GenBank/DDBJ whole genome shotgun (WGS) entry which is preliminary data.</text>
</comment>
<evidence type="ECO:0000313" key="3">
    <source>
        <dbReference type="EMBL" id="MEQ2544174.1"/>
    </source>
</evidence>
<evidence type="ECO:0000256" key="1">
    <source>
        <dbReference type="SAM" id="Phobius"/>
    </source>
</evidence>
<gene>
    <name evidence="3" type="ORF">WMO46_04330</name>
</gene>
<keyword evidence="1" id="KW-1133">Transmembrane helix</keyword>
<dbReference type="Proteomes" id="UP001460202">
    <property type="component" value="Unassembled WGS sequence"/>
</dbReference>
<feature type="domain" description="RNA polymerase sigma factor 70 region 4 type 2" evidence="2">
    <location>
        <begin position="14"/>
        <end position="59"/>
    </location>
</feature>
<accession>A0ABV1GUT9</accession>
<name>A0ABV1GUT9_9BACT</name>
<sequence>MVGEEVIRRLYSDIRALPSEQSRIIRLSIAGFKGAEIARRLGISINTVKTQKYRGYRSLRLKLSKFVFLFGSLLALFADLK</sequence>
<dbReference type="Pfam" id="PF08281">
    <property type="entry name" value="Sigma70_r4_2"/>
    <property type="match status" value="1"/>
</dbReference>
<dbReference type="EMBL" id="JBBMFL010000003">
    <property type="protein sequence ID" value="MEQ2544174.1"/>
    <property type="molecule type" value="Genomic_DNA"/>
</dbReference>
<protein>
    <submittedName>
        <fullName evidence="3">Sigma factor-like helix-turn-helix DNA-binding protein</fullName>
    </submittedName>
</protein>
<dbReference type="PRINTS" id="PR00038">
    <property type="entry name" value="HTHLUXR"/>
</dbReference>
<evidence type="ECO:0000313" key="4">
    <source>
        <dbReference type="Proteomes" id="UP001460202"/>
    </source>
</evidence>
<keyword evidence="1" id="KW-0812">Transmembrane</keyword>
<keyword evidence="1" id="KW-0472">Membrane</keyword>
<keyword evidence="4" id="KW-1185">Reference proteome</keyword>
<dbReference type="RefSeq" id="WP_281717215.1">
    <property type="nucleotide sequence ID" value="NZ_JBBMFL010000003.1"/>
</dbReference>
<dbReference type="InterPro" id="IPR036388">
    <property type="entry name" value="WH-like_DNA-bd_sf"/>
</dbReference>
<dbReference type="InterPro" id="IPR013324">
    <property type="entry name" value="RNA_pol_sigma_r3/r4-like"/>
</dbReference>
<proteinExistence type="predicted"/>